<accession>A0A9P6AVS4</accession>
<protein>
    <submittedName>
        <fullName evidence="2">Uncharacterized protein</fullName>
    </submittedName>
</protein>
<name>A0A9P6AVS4_9AGAM</name>
<reference evidence="2" key="1">
    <citation type="journal article" date="2020" name="Nat. Commun.">
        <title>Large-scale genome sequencing of mycorrhizal fungi provides insights into the early evolution of symbiotic traits.</title>
        <authorList>
            <person name="Miyauchi S."/>
            <person name="Kiss E."/>
            <person name="Kuo A."/>
            <person name="Drula E."/>
            <person name="Kohler A."/>
            <person name="Sanchez-Garcia M."/>
            <person name="Morin E."/>
            <person name="Andreopoulos B."/>
            <person name="Barry K.W."/>
            <person name="Bonito G."/>
            <person name="Buee M."/>
            <person name="Carver A."/>
            <person name="Chen C."/>
            <person name="Cichocki N."/>
            <person name="Clum A."/>
            <person name="Culley D."/>
            <person name="Crous P.W."/>
            <person name="Fauchery L."/>
            <person name="Girlanda M."/>
            <person name="Hayes R.D."/>
            <person name="Keri Z."/>
            <person name="LaButti K."/>
            <person name="Lipzen A."/>
            <person name="Lombard V."/>
            <person name="Magnuson J."/>
            <person name="Maillard F."/>
            <person name="Murat C."/>
            <person name="Nolan M."/>
            <person name="Ohm R.A."/>
            <person name="Pangilinan J."/>
            <person name="Pereira M.F."/>
            <person name="Perotto S."/>
            <person name="Peter M."/>
            <person name="Pfister S."/>
            <person name="Riley R."/>
            <person name="Sitrit Y."/>
            <person name="Stielow J.B."/>
            <person name="Szollosi G."/>
            <person name="Zifcakova L."/>
            <person name="Stursova M."/>
            <person name="Spatafora J.W."/>
            <person name="Tedersoo L."/>
            <person name="Vaario L.M."/>
            <person name="Yamada A."/>
            <person name="Yan M."/>
            <person name="Wang P."/>
            <person name="Xu J."/>
            <person name="Bruns T."/>
            <person name="Baldrian P."/>
            <person name="Vilgalys R."/>
            <person name="Dunand C."/>
            <person name="Henrissat B."/>
            <person name="Grigoriev I.V."/>
            <person name="Hibbett D."/>
            <person name="Nagy L.G."/>
            <person name="Martin F.M."/>
        </authorList>
    </citation>
    <scope>NUCLEOTIDE SEQUENCE</scope>
    <source>
        <strain evidence="2">UP504</strain>
    </source>
</reference>
<dbReference type="EMBL" id="MU128981">
    <property type="protein sequence ID" value="KAF9512825.1"/>
    <property type="molecule type" value="Genomic_DNA"/>
</dbReference>
<feature type="region of interest" description="Disordered" evidence="1">
    <location>
        <begin position="41"/>
        <end position="69"/>
    </location>
</feature>
<evidence type="ECO:0000256" key="1">
    <source>
        <dbReference type="SAM" id="MobiDB-lite"/>
    </source>
</evidence>
<dbReference type="AlphaFoldDB" id="A0A9P6AVS4"/>
<evidence type="ECO:0000313" key="2">
    <source>
        <dbReference type="EMBL" id="KAF9512825.1"/>
    </source>
</evidence>
<proteinExistence type="predicted"/>
<gene>
    <name evidence="2" type="ORF">BS47DRAFT_1362865</name>
</gene>
<organism evidence="2 3">
    <name type="scientific">Hydnum rufescens UP504</name>
    <dbReference type="NCBI Taxonomy" id="1448309"/>
    <lineage>
        <taxon>Eukaryota</taxon>
        <taxon>Fungi</taxon>
        <taxon>Dikarya</taxon>
        <taxon>Basidiomycota</taxon>
        <taxon>Agaricomycotina</taxon>
        <taxon>Agaricomycetes</taxon>
        <taxon>Cantharellales</taxon>
        <taxon>Hydnaceae</taxon>
        <taxon>Hydnum</taxon>
    </lineage>
</organism>
<sequence length="119" mass="13509">MTTHPPLCIVWSKEQQKLLFLHRSSCSTHKQHPAHDHEAMMKSRKTESHTLAGGQHTPPQCMKSHSHKPNLWAHQDPMKCHTPLCMNMPTNKGQCMPEATGNEGATHPLWWAKMPHPNA</sequence>
<keyword evidence="3" id="KW-1185">Reference proteome</keyword>
<comment type="caution">
    <text evidence="2">The sequence shown here is derived from an EMBL/GenBank/DDBJ whole genome shotgun (WGS) entry which is preliminary data.</text>
</comment>
<dbReference type="Proteomes" id="UP000886523">
    <property type="component" value="Unassembled WGS sequence"/>
</dbReference>
<evidence type="ECO:0000313" key="3">
    <source>
        <dbReference type="Proteomes" id="UP000886523"/>
    </source>
</evidence>